<reference evidence="1 2" key="2">
    <citation type="submission" date="2006-07" db="EMBL/GenBank/DDBJ databases">
        <title>Sequencing of the draft genome and assembly of Chlorobium ferroxidans DSM 13031.</title>
        <authorList>
            <consortium name="US DOE Joint Genome Institute (JGI-PGF)"/>
            <person name="Copeland A."/>
            <person name="Lucas S."/>
            <person name="Lapidus A."/>
            <person name="Barry K."/>
            <person name="Glavina del Rio T."/>
            <person name="Dalin E."/>
            <person name="Tice H."/>
            <person name="Bruce D."/>
            <person name="Pitluck S."/>
            <person name="Richardson P."/>
        </authorList>
    </citation>
    <scope>NUCLEOTIDE SEQUENCE [LARGE SCALE GENOMIC DNA]</scope>
    <source>
        <strain evidence="1 2">DSM 13031</strain>
    </source>
</reference>
<dbReference type="Proteomes" id="UP000004162">
    <property type="component" value="Unassembled WGS sequence"/>
</dbReference>
<sequence length="99" mass="11111">MGSIRMHLKFDPSVVMYLVIIDKLLAKRADLLKVRPSEKFFDMIREQVVAHVAEGAEPPKEIASAIMNIADDIISHREVTLKAGDYIALMSYAKANKLL</sequence>
<organism evidence="1 2">
    <name type="scientific">Chlorobium ferrooxidans DSM 13031</name>
    <dbReference type="NCBI Taxonomy" id="377431"/>
    <lineage>
        <taxon>Bacteria</taxon>
        <taxon>Pseudomonadati</taxon>
        <taxon>Chlorobiota</taxon>
        <taxon>Chlorobiia</taxon>
        <taxon>Chlorobiales</taxon>
        <taxon>Chlorobiaceae</taxon>
        <taxon>Chlorobium/Pelodictyon group</taxon>
        <taxon>Chlorobium</taxon>
    </lineage>
</organism>
<dbReference type="AlphaFoldDB" id="Q0YQB1"/>
<reference evidence="1 2" key="1">
    <citation type="submission" date="2006-07" db="EMBL/GenBank/DDBJ databases">
        <title>Annotation of the draft genome assembly of Chlorobium ferroxidans DSM 13031.</title>
        <authorList>
            <consortium name="US DOE Joint Genome Institute (JGI-ORNL)"/>
            <person name="Larimer F."/>
            <person name="Land M."/>
            <person name="Hauser L."/>
        </authorList>
    </citation>
    <scope>NUCLEOTIDE SEQUENCE [LARGE SCALE GENOMIC DNA]</scope>
    <source>
        <strain evidence="1 2">DSM 13031</strain>
    </source>
</reference>
<accession>Q0YQB1</accession>
<evidence type="ECO:0000313" key="2">
    <source>
        <dbReference type="Proteomes" id="UP000004162"/>
    </source>
</evidence>
<comment type="caution">
    <text evidence="1">The sequence shown here is derived from an EMBL/GenBank/DDBJ whole genome shotgun (WGS) entry which is preliminary data.</text>
</comment>
<gene>
    <name evidence="1" type="ORF">CferDRAFT_0450</name>
</gene>
<keyword evidence="2" id="KW-1185">Reference proteome</keyword>
<dbReference type="EMBL" id="AASE01000019">
    <property type="protein sequence ID" value="EAT58443.1"/>
    <property type="molecule type" value="Genomic_DNA"/>
</dbReference>
<dbReference type="OrthoDB" id="9926652at2"/>
<evidence type="ECO:0000313" key="1">
    <source>
        <dbReference type="EMBL" id="EAT58443.1"/>
    </source>
</evidence>
<proteinExistence type="predicted"/>
<protein>
    <submittedName>
        <fullName evidence="1">Uncharacterized protein</fullName>
    </submittedName>
</protein>
<name>Q0YQB1_9CHLB</name>